<dbReference type="OMA" id="CIAMQKF"/>
<dbReference type="Proteomes" id="UP000075243">
    <property type="component" value="Chromosome 2"/>
</dbReference>
<name>A0A151TYJ1_CAJCA</name>
<dbReference type="PANTHER" id="PTHR37243">
    <property type="entry name" value="NEGATIVE REGULATOR OF SYSTEMIC ACQUIRED RESISTANCE SNI1"/>
    <property type="match status" value="1"/>
</dbReference>
<dbReference type="GO" id="GO:0045892">
    <property type="term" value="P:negative regulation of DNA-templated transcription"/>
    <property type="evidence" value="ECO:0007669"/>
    <property type="project" value="EnsemblPlants"/>
</dbReference>
<dbReference type="GO" id="GO:0016444">
    <property type="term" value="P:somatic cell DNA recombination"/>
    <property type="evidence" value="ECO:0007669"/>
    <property type="project" value="EnsemblPlants"/>
</dbReference>
<dbReference type="GO" id="GO:0000976">
    <property type="term" value="F:transcription cis-regulatory region binding"/>
    <property type="evidence" value="ECO:0007669"/>
    <property type="project" value="EnsemblPlants"/>
</dbReference>
<dbReference type="InterPro" id="IPR034561">
    <property type="entry name" value="SNI1"/>
</dbReference>
<dbReference type="GO" id="GO:0010113">
    <property type="term" value="P:negative regulation of systemic acquired resistance"/>
    <property type="evidence" value="ECO:0007669"/>
    <property type="project" value="EnsemblPlants"/>
</dbReference>
<evidence type="ECO:0000313" key="2">
    <source>
        <dbReference type="Proteomes" id="UP000075243"/>
    </source>
</evidence>
<dbReference type="STRING" id="3821.A0A151TYJ1"/>
<dbReference type="PANTHER" id="PTHR37243:SF2">
    <property type="entry name" value="NEGATIVE REGULATOR OF SYSTEMIC ACQUIRED RESISTANCE SNI1"/>
    <property type="match status" value="1"/>
</dbReference>
<organism evidence="1 2">
    <name type="scientific">Cajanus cajan</name>
    <name type="common">Pigeon pea</name>
    <name type="synonym">Cajanus indicus</name>
    <dbReference type="NCBI Taxonomy" id="3821"/>
    <lineage>
        <taxon>Eukaryota</taxon>
        <taxon>Viridiplantae</taxon>
        <taxon>Streptophyta</taxon>
        <taxon>Embryophyta</taxon>
        <taxon>Tracheophyta</taxon>
        <taxon>Spermatophyta</taxon>
        <taxon>Magnoliopsida</taxon>
        <taxon>eudicotyledons</taxon>
        <taxon>Gunneridae</taxon>
        <taxon>Pentapetalae</taxon>
        <taxon>rosids</taxon>
        <taxon>fabids</taxon>
        <taxon>Fabales</taxon>
        <taxon>Fabaceae</taxon>
        <taxon>Papilionoideae</taxon>
        <taxon>50 kb inversion clade</taxon>
        <taxon>NPAAA clade</taxon>
        <taxon>indigoferoid/millettioid clade</taxon>
        <taxon>Phaseoleae</taxon>
        <taxon>Cajanus</taxon>
    </lineage>
</organism>
<dbReference type="GO" id="GO:0002215">
    <property type="term" value="P:defense response to nematode"/>
    <property type="evidence" value="ECO:0007669"/>
    <property type="project" value="EnsemblPlants"/>
</dbReference>
<accession>A0A151TYJ1</accession>
<evidence type="ECO:0000313" key="1">
    <source>
        <dbReference type="EMBL" id="KYP72081.1"/>
    </source>
</evidence>
<dbReference type="GO" id="GO:0006338">
    <property type="term" value="P:chromatin remodeling"/>
    <property type="evidence" value="ECO:0007669"/>
    <property type="project" value="EnsemblPlants"/>
</dbReference>
<dbReference type="OrthoDB" id="1885692at2759"/>
<proteinExistence type="predicted"/>
<dbReference type="GO" id="GO:0005634">
    <property type="term" value="C:nucleus"/>
    <property type="evidence" value="ECO:0007669"/>
    <property type="project" value="EnsemblPlants"/>
</dbReference>
<dbReference type="EMBL" id="CM003604">
    <property type="protein sequence ID" value="KYP72081.1"/>
    <property type="molecule type" value="Genomic_DNA"/>
</dbReference>
<dbReference type="GO" id="GO:0030915">
    <property type="term" value="C:Smc5-Smc6 complex"/>
    <property type="evidence" value="ECO:0007669"/>
    <property type="project" value="EnsemblPlants"/>
</dbReference>
<dbReference type="Gramene" id="C.cajan_04547.t">
    <property type="protein sequence ID" value="C.cajan_04547.t"/>
    <property type="gene ID" value="C.cajan_04547"/>
</dbReference>
<dbReference type="GO" id="GO:0006974">
    <property type="term" value="P:DNA damage response"/>
    <property type="evidence" value="ECO:0007669"/>
    <property type="project" value="EnsemblPlants"/>
</dbReference>
<reference evidence="1 2" key="1">
    <citation type="journal article" date="2012" name="Nat. Biotechnol.">
        <title>Draft genome sequence of pigeonpea (Cajanus cajan), an orphan legume crop of resource-poor farmers.</title>
        <authorList>
            <person name="Varshney R.K."/>
            <person name="Chen W."/>
            <person name="Li Y."/>
            <person name="Bharti A.K."/>
            <person name="Saxena R.K."/>
            <person name="Schlueter J.A."/>
            <person name="Donoghue M.T."/>
            <person name="Azam S."/>
            <person name="Fan G."/>
            <person name="Whaley A.M."/>
            <person name="Farmer A.D."/>
            <person name="Sheridan J."/>
            <person name="Iwata A."/>
            <person name="Tuteja R."/>
            <person name="Penmetsa R.V."/>
            <person name="Wu W."/>
            <person name="Upadhyaya H.D."/>
            <person name="Yang S.P."/>
            <person name="Shah T."/>
            <person name="Saxena K.B."/>
            <person name="Michael T."/>
            <person name="McCombie W.R."/>
            <person name="Yang B."/>
            <person name="Zhang G."/>
            <person name="Yang H."/>
            <person name="Wang J."/>
            <person name="Spillane C."/>
            <person name="Cook D.R."/>
            <person name="May G.D."/>
            <person name="Xu X."/>
            <person name="Jackson S.A."/>
        </authorList>
    </citation>
    <scope>NUCLEOTIDE SEQUENCE [LARGE SCALE GENOMIC DNA]</scope>
    <source>
        <strain evidence="2">cv. Asha</strain>
    </source>
</reference>
<dbReference type="AlphaFoldDB" id="A0A151TYJ1"/>
<keyword evidence="2" id="KW-1185">Reference proteome</keyword>
<evidence type="ECO:0008006" key="3">
    <source>
        <dbReference type="Google" id="ProtNLM"/>
    </source>
</evidence>
<gene>
    <name evidence="1" type="ORF">KK1_004662</name>
</gene>
<sequence>MENPSSSERWNRAGIDDSMLAMFDASETKDAHQDALDDRITFLDAVRASSIVPEHGKPPTSKIYGAIFHMLRTGKSLELIVGSYKLLVDLDKRFPRVYLSGTDDSRSSSNSSSKLVVVKEAWSPIIDCPDNAHAVGEAGDKRSGEPLDPSSFHVLIEELTEIFSETKFQAASIEPLRNMLLFQYLVIVFEDDFLPRNATLNWSMQRESLLSLLLGSRKINYKGLMKDCMAIICQLSQILQSELSNHLELQESSESKLSKNCHSALSLALLGVLKDTCVSIEKLLVMIMDLDMARKKANIEGHTTRADSPRTPLIDIILDELAYYKDSVPVFLKIFSEPKWKLEIVVQYLWKYITKPSVRTRKSNDYTEDSTFVGALKCFSNKTSTKSLIKKIGVDVVQFLLAHGFQAQLSILSKGNADDNIAGNKEGGVSALVDLCHTFISAFDNLRSTDEHMEILSIGKEALFTAATIISMKS</sequence>
<protein>
    <recommendedName>
        <fullName evidence="3">Negative regulator of systemic acquired resistance SNI1</fullName>
    </recommendedName>
</protein>